<evidence type="ECO:0000256" key="2">
    <source>
        <dbReference type="ARBA" id="ARBA00023015"/>
    </source>
</evidence>
<dbReference type="GO" id="GO:0003700">
    <property type="term" value="F:DNA-binding transcription factor activity"/>
    <property type="evidence" value="ECO:0007669"/>
    <property type="project" value="InterPro"/>
</dbReference>
<keyword evidence="3" id="KW-0238">DNA-binding</keyword>
<evidence type="ECO:0000256" key="4">
    <source>
        <dbReference type="ARBA" id="ARBA00023163"/>
    </source>
</evidence>
<sequence length="288" mass="32265">MDIELARTFLQVVRTGSLLAAADKLHVTQTAVTARIKSLEAQLNSRLFDRNKAGARLTADGQRFLGYASQLVQTWEAACRDLPLPAGLGSMLTFGAEISLGNPLVLLWATRLRQQMPDHAVRAEVGDGTELQRKLQSGTLDAALVYQPEYAAGMHVEQLMEEKLIQIRSTQRAGSYVYVDWGPEFRRQHDSALPGYARSSLYFNLGPLALQYILQYGGSGYFRTRVVQSYLDSGVLERVEDASEFSYPVFLVHAESPGRQALDDAVRILHDIVREESDWSQRWDFPQS</sequence>
<dbReference type="FunFam" id="1.10.10.10:FF:000001">
    <property type="entry name" value="LysR family transcriptional regulator"/>
    <property type="match status" value="1"/>
</dbReference>
<dbReference type="InterPro" id="IPR036390">
    <property type="entry name" value="WH_DNA-bd_sf"/>
</dbReference>
<evidence type="ECO:0000256" key="1">
    <source>
        <dbReference type="ARBA" id="ARBA00009437"/>
    </source>
</evidence>
<comment type="similarity">
    <text evidence="1">Belongs to the LysR transcriptional regulatory family.</text>
</comment>
<feature type="domain" description="HTH lysR-type" evidence="5">
    <location>
        <begin position="1"/>
        <end position="58"/>
    </location>
</feature>
<keyword evidence="4" id="KW-0804">Transcription</keyword>
<dbReference type="EMBL" id="CAJPUY010000008">
    <property type="protein sequence ID" value="CAG2142012.1"/>
    <property type="molecule type" value="Genomic_DNA"/>
</dbReference>
<dbReference type="SUPFAM" id="SSF46785">
    <property type="entry name" value="Winged helix' DNA-binding domain"/>
    <property type="match status" value="1"/>
</dbReference>
<dbReference type="Proteomes" id="UP000672934">
    <property type="component" value="Unassembled WGS sequence"/>
</dbReference>
<dbReference type="Gene3D" id="1.10.10.10">
    <property type="entry name" value="Winged helix-like DNA-binding domain superfamily/Winged helix DNA-binding domain"/>
    <property type="match status" value="1"/>
</dbReference>
<dbReference type="AlphaFoldDB" id="A0A916ITS3"/>
<gene>
    <name evidence="6" type="primary">hdfR_5</name>
    <name evidence="6" type="ORF">LMG31506_02579</name>
</gene>
<evidence type="ECO:0000313" key="7">
    <source>
        <dbReference type="Proteomes" id="UP000672934"/>
    </source>
</evidence>
<proteinExistence type="inferred from homology"/>
<dbReference type="GO" id="GO:0003677">
    <property type="term" value="F:DNA binding"/>
    <property type="evidence" value="ECO:0007669"/>
    <property type="project" value="UniProtKB-KW"/>
</dbReference>
<protein>
    <submittedName>
        <fullName evidence="6">HTH-type transcriptional regulator HdfR</fullName>
    </submittedName>
</protein>
<dbReference type="RefSeq" id="WP_211947533.1">
    <property type="nucleotide sequence ID" value="NZ_CAJPUY010000008.1"/>
</dbReference>
<dbReference type="PANTHER" id="PTHR30579:SF8">
    <property type="entry name" value="HTH-TYPE TRANSCRIPTIONAL REGULATOR HDFR"/>
    <property type="match status" value="1"/>
</dbReference>
<dbReference type="InterPro" id="IPR036388">
    <property type="entry name" value="WH-like_DNA-bd_sf"/>
</dbReference>
<dbReference type="PANTHER" id="PTHR30579">
    <property type="entry name" value="TRANSCRIPTIONAL REGULATOR"/>
    <property type="match status" value="1"/>
</dbReference>
<evidence type="ECO:0000313" key="6">
    <source>
        <dbReference type="EMBL" id="CAG2142012.1"/>
    </source>
</evidence>
<organism evidence="6 7">
    <name type="scientific">Cupriavidus yeoncheonensis</name>
    <dbReference type="NCBI Taxonomy" id="1462994"/>
    <lineage>
        <taxon>Bacteria</taxon>
        <taxon>Pseudomonadati</taxon>
        <taxon>Pseudomonadota</taxon>
        <taxon>Betaproteobacteria</taxon>
        <taxon>Burkholderiales</taxon>
        <taxon>Burkholderiaceae</taxon>
        <taxon>Cupriavidus</taxon>
    </lineage>
</organism>
<dbReference type="PRINTS" id="PR00039">
    <property type="entry name" value="HTHLYSR"/>
</dbReference>
<evidence type="ECO:0000259" key="5">
    <source>
        <dbReference type="PROSITE" id="PS50931"/>
    </source>
</evidence>
<name>A0A916ITS3_9BURK</name>
<keyword evidence="2" id="KW-0805">Transcription regulation</keyword>
<evidence type="ECO:0000256" key="3">
    <source>
        <dbReference type="ARBA" id="ARBA00023125"/>
    </source>
</evidence>
<dbReference type="InterPro" id="IPR005119">
    <property type="entry name" value="LysR_subst-bd"/>
</dbReference>
<dbReference type="SUPFAM" id="SSF53850">
    <property type="entry name" value="Periplasmic binding protein-like II"/>
    <property type="match status" value="1"/>
</dbReference>
<dbReference type="InterPro" id="IPR050176">
    <property type="entry name" value="LTTR"/>
</dbReference>
<reference evidence="6" key="1">
    <citation type="submission" date="2021-03" db="EMBL/GenBank/DDBJ databases">
        <authorList>
            <person name="Peeters C."/>
        </authorList>
    </citation>
    <scope>NUCLEOTIDE SEQUENCE</scope>
    <source>
        <strain evidence="6">LMG 31506</strain>
    </source>
</reference>
<dbReference type="PROSITE" id="PS50931">
    <property type="entry name" value="HTH_LYSR"/>
    <property type="match status" value="1"/>
</dbReference>
<dbReference type="Gene3D" id="3.40.190.10">
    <property type="entry name" value="Periplasmic binding protein-like II"/>
    <property type="match status" value="1"/>
</dbReference>
<accession>A0A916ITS3</accession>
<dbReference type="Pfam" id="PF00126">
    <property type="entry name" value="HTH_1"/>
    <property type="match status" value="1"/>
</dbReference>
<keyword evidence="7" id="KW-1185">Reference proteome</keyword>
<dbReference type="Pfam" id="PF03466">
    <property type="entry name" value="LysR_substrate"/>
    <property type="match status" value="1"/>
</dbReference>
<comment type="caution">
    <text evidence="6">The sequence shown here is derived from an EMBL/GenBank/DDBJ whole genome shotgun (WGS) entry which is preliminary data.</text>
</comment>
<dbReference type="InterPro" id="IPR000847">
    <property type="entry name" value="LysR_HTH_N"/>
</dbReference>